<feature type="compositionally biased region" description="Pro residues" evidence="1">
    <location>
        <begin position="179"/>
        <end position="196"/>
    </location>
</feature>
<reference evidence="2 3" key="1">
    <citation type="submission" date="2024-01" db="EMBL/GenBank/DDBJ databases">
        <authorList>
            <person name="Allen C."/>
            <person name="Tagirdzhanova G."/>
        </authorList>
    </citation>
    <scope>NUCLEOTIDE SEQUENCE [LARGE SCALE GENOMIC DNA]</scope>
</reference>
<keyword evidence="3" id="KW-1185">Reference proteome</keyword>
<dbReference type="Proteomes" id="UP001642405">
    <property type="component" value="Unassembled WGS sequence"/>
</dbReference>
<dbReference type="EMBL" id="CAWUHB010000012">
    <property type="protein sequence ID" value="CAK7216829.1"/>
    <property type="molecule type" value="Genomic_DNA"/>
</dbReference>
<organism evidence="2 3">
    <name type="scientific">Sporothrix curviconia</name>
    <dbReference type="NCBI Taxonomy" id="1260050"/>
    <lineage>
        <taxon>Eukaryota</taxon>
        <taxon>Fungi</taxon>
        <taxon>Dikarya</taxon>
        <taxon>Ascomycota</taxon>
        <taxon>Pezizomycotina</taxon>
        <taxon>Sordariomycetes</taxon>
        <taxon>Sordariomycetidae</taxon>
        <taxon>Ophiostomatales</taxon>
        <taxon>Ophiostomataceae</taxon>
        <taxon>Sporothrix</taxon>
    </lineage>
</organism>
<sequence length="267" mass="29368">MASPLAGPGVFWISSNTSDTAVFSYDDLVRWYEEVHIPDMMHADTEQPLPVARRYEALSSTEKPFLVVYKMPDLAFVASDAFRKIPLHHETLPGCGPIAQYAHFRGRFARFERAWESPGREGKEGREGTLLISEVTAGDSAADGHAPPVSFYKDVQRLPGWLRSSQYTIVMENDIGGDTPPPRSEPPTAGAPPPAHTPRRLSLHEFEGTQTVGDLAEDHVGSQSTTAWSSTGAETAERSVVEVLAFRLVRTYGDQALAFAERDVGRQ</sequence>
<evidence type="ECO:0000313" key="2">
    <source>
        <dbReference type="EMBL" id="CAK7216829.1"/>
    </source>
</evidence>
<gene>
    <name evidence="2" type="ORF">SCUCBS95973_002940</name>
</gene>
<protein>
    <submittedName>
        <fullName evidence="2">Uncharacterized protein</fullName>
    </submittedName>
</protein>
<evidence type="ECO:0000313" key="3">
    <source>
        <dbReference type="Proteomes" id="UP001642405"/>
    </source>
</evidence>
<proteinExistence type="predicted"/>
<feature type="region of interest" description="Disordered" evidence="1">
    <location>
        <begin position="172"/>
        <end position="199"/>
    </location>
</feature>
<evidence type="ECO:0000256" key="1">
    <source>
        <dbReference type="SAM" id="MobiDB-lite"/>
    </source>
</evidence>
<accession>A0ABP0BB79</accession>
<comment type="caution">
    <text evidence="2">The sequence shown here is derived from an EMBL/GenBank/DDBJ whole genome shotgun (WGS) entry which is preliminary data.</text>
</comment>
<name>A0ABP0BB79_9PEZI</name>